<evidence type="ECO:0000256" key="4">
    <source>
        <dbReference type="ARBA" id="ARBA00023136"/>
    </source>
</evidence>
<feature type="transmembrane region" description="Helical" evidence="5">
    <location>
        <begin position="145"/>
        <end position="173"/>
    </location>
</feature>
<dbReference type="GO" id="GO:0005765">
    <property type="term" value="C:lysosomal membrane"/>
    <property type="evidence" value="ECO:0007669"/>
    <property type="project" value="TreeGrafter"/>
</dbReference>
<organism evidence="6 7">
    <name type="scientific">Strongyloides venezuelensis</name>
    <name type="common">Threadworm</name>
    <dbReference type="NCBI Taxonomy" id="75913"/>
    <lineage>
        <taxon>Eukaryota</taxon>
        <taxon>Metazoa</taxon>
        <taxon>Ecdysozoa</taxon>
        <taxon>Nematoda</taxon>
        <taxon>Chromadorea</taxon>
        <taxon>Rhabditida</taxon>
        <taxon>Tylenchina</taxon>
        <taxon>Panagrolaimomorpha</taxon>
        <taxon>Strongyloidoidea</taxon>
        <taxon>Strongyloididae</taxon>
        <taxon>Strongyloides</taxon>
    </lineage>
</organism>
<evidence type="ECO:0000256" key="5">
    <source>
        <dbReference type="SAM" id="Phobius"/>
    </source>
</evidence>
<keyword evidence="4 5" id="KW-0472">Membrane</keyword>
<proteinExistence type="predicted"/>
<dbReference type="WBParaSite" id="SVE_0446000.1">
    <property type="protein sequence ID" value="SVE_0446000.1"/>
    <property type="gene ID" value="SVE_0446000"/>
</dbReference>
<dbReference type="PANTHER" id="PTHR12479">
    <property type="entry name" value="LYSOSOMAL-ASSOCIATED TRANSMEMBRANE PROTEIN"/>
    <property type="match status" value="1"/>
</dbReference>
<feature type="transmembrane region" description="Helical" evidence="5">
    <location>
        <begin position="50"/>
        <end position="70"/>
    </location>
</feature>
<dbReference type="AlphaFoldDB" id="A0A0K0F6L6"/>
<evidence type="ECO:0000313" key="7">
    <source>
        <dbReference type="WBParaSite" id="SVE_0446000.1"/>
    </source>
</evidence>
<sequence length="230" mass="26672">MSKERIKLNKASSLYSMSNNEDNDIDSFNGKNTKYLCCCGLLHCTTGVKIITFLLDVALLFLLIRIIINIIEESSNNDEGSLIFRCFMICPHALSMTWAIWKENSSFMIPFITLQIVGLFIGFFQIIALLYIIVTEDNAFYDITILYHICTYIIVIIFQIWFILIVISCWRYYCDKRYYGAKNAFPHFILIKPVQKKTNINRRSGTSFELQTFSGKTITKTGKYDSDIFI</sequence>
<reference evidence="6" key="1">
    <citation type="submission" date="2014-07" db="EMBL/GenBank/DDBJ databases">
        <authorList>
            <person name="Martin A.A"/>
            <person name="De Silva N."/>
        </authorList>
    </citation>
    <scope>NUCLEOTIDE SEQUENCE</scope>
</reference>
<dbReference type="InterPro" id="IPR051115">
    <property type="entry name" value="LAPTM_transporter"/>
</dbReference>
<name>A0A0K0F6L6_STRVS</name>
<dbReference type="PANTHER" id="PTHR12479:SF16">
    <property type="entry name" value="CONSERVED PLASMA MEMBRANE PROTEIN"/>
    <property type="match status" value="1"/>
</dbReference>
<keyword evidence="6" id="KW-1185">Reference proteome</keyword>
<comment type="subcellular location">
    <subcellularLocation>
        <location evidence="1">Endomembrane system</location>
        <topology evidence="1">Multi-pass membrane protein</topology>
    </subcellularLocation>
</comment>
<accession>A0A0K0F6L6</accession>
<evidence type="ECO:0000313" key="6">
    <source>
        <dbReference type="Proteomes" id="UP000035680"/>
    </source>
</evidence>
<dbReference type="GO" id="GO:0012505">
    <property type="term" value="C:endomembrane system"/>
    <property type="evidence" value="ECO:0007669"/>
    <property type="project" value="UniProtKB-SubCell"/>
</dbReference>
<protein>
    <submittedName>
        <fullName evidence="7">Uncharacterized protein</fullName>
    </submittedName>
</protein>
<reference evidence="7" key="2">
    <citation type="submission" date="2015-08" db="UniProtKB">
        <authorList>
            <consortium name="WormBaseParasite"/>
        </authorList>
    </citation>
    <scope>IDENTIFICATION</scope>
</reference>
<feature type="transmembrane region" description="Helical" evidence="5">
    <location>
        <begin position="108"/>
        <end position="133"/>
    </location>
</feature>
<evidence type="ECO:0000256" key="2">
    <source>
        <dbReference type="ARBA" id="ARBA00022692"/>
    </source>
</evidence>
<feature type="transmembrane region" description="Helical" evidence="5">
    <location>
        <begin position="82"/>
        <end position="101"/>
    </location>
</feature>
<keyword evidence="2 5" id="KW-0812">Transmembrane</keyword>
<evidence type="ECO:0000256" key="3">
    <source>
        <dbReference type="ARBA" id="ARBA00022989"/>
    </source>
</evidence>
<keyword evidence="3 5" id="KW-1133">Transmembrane helix</keyword>
<dbReference type="Proteomes" id="UP000035680">
    <property type="component" value="Unassembled WGS sequence"/>
</dbReference>
<evidence type="ECO:0000256" key="1">
    <source>
        <dbReference type="ARBA" id="ARBA00004127"/>
    </source>
</evidence>